<evidence type="ECO:0008006" key="4">
    <source>
        <dbReference type="Google" id="ProtNLM"/>
    </source>
</evidence>
<dbReference type="InterPro" id="IPR056924">
    <property type="entry name" value="SH3_Tf2-1"/>
</dbReference>
<dbReference type="PANTHER" id="PTHR46148">
    <property type="entry name" value="CHROMO DOMAIN-CONTAINING PROTEIN"/>
    <property type="match status" value="1"/>
</dbReference>
<feature type="domain" description="Chromo" evidence="1">
    <location>
        <begin position="123"/>
        <end position="156"/>
    </location>
</feature>
<dbReference type="Pfam" id="PF24626">
    <property type="entry name" value="SH3_Tf2-1"/>
    <property type="match status" value="1"/>
</dbReference>
<dbReference type="EMBL" id="JACGWJ010000029">
    <property type="protein sequence ID" value="KAL0303316.1"/>
    <property type="molecule type" value="Genomic_DNA"/>
</dbReference>
<dbReference type="SUPFAM" id="SSF54160">
    <property type="entry name" value="Chromo domain-like"/>
    <property type="match status" value="1"/>
</dbReference>
<evidence type="ECO:0000259" key="1">
    <source>
        <dbReference type="Pfam" id="PF00385"/>
    </source>
</evidence>
<dbReference type="Pfam" id="PF00385">
    <property type="entry name" value="Chromo"/>
    <property type="match status" value="1"/>
</dbReference>
<dbReference type="AlphaFoldDB" id="A0AAW2K8Z4"/>
<organism evidence="3">
    <name type="scientific">Sesamum radiatum</name>
    <name type="common">Black benniseed</name>
    <dbReference type="NCBI Taxonomy" id="300843"/>
    <lineage>
        <taxon>Eukaryota</taxon>
        <taxon>Viridiplantae</taxon>
        <taxon>Streptophyta</taxon>
        <taxon>Embryophyta</taxon>
        <taxon>Tracheophyta</taxon>
        <taxon>Spermatophyta</taxon>
        <taxon>Magnoliopsida</taxon>
        <taxon>eudicotyledons</taxon>
        <taxon>Gunneridae</taxon>
        <taxon>Pentapetalae</taxon>
        <taxon>asterids</taxon>
        <taxon>lamiids</taxon>
        <taxon>Lamiales</taxon>
        <taxon>Pedaliaceae</taxon>
        <taxon>Sesamum</taxon>
    </lineage>
</organism>
<protein>
    <recommendedName>
        <fullName evidence="4">Chromo domain-containing protein</fullName>
    </recommendedName>
</protein>
<dbReference type="Gene3D" id="2.40.50.40">
    <property type="match status" value="1"/>
</dbReference>
<accession>A0AAW2K8Z4</accession>
<proteinExistence type="predicted"/>
<dbReference type="InterPro" id="IPR016197">
    <property type="entry name" value="Chromo-like_dom_sf"/>
</dbReference>
<comment type="caution">
    <text evidence="3">The sequence shown here is derived from an EMBL/GenBank/DDBJ whole genome shotgun (WGS) entry which is preliminary data.</text>
</comment>
<sequence length="251" mass="28549">MFEVLKTNLHEAQNRMKVNADKRRTEREFKVGDYVYLGLQPYRQRSVHLRKNLKLAPKYFGPFLIEAKIGAVAYRLKLPPNANIHPIFHVSLLNKHIGHKHTPSPILPVYNDFGLCRFYPFAILARRLLLRRDDVIPQVLVKWKGFSPADATWEDYYSMVAQFLDFFPDPRGQGSSEPGSNVTILAGKKRRPRSCLIISCLSRQIEGSINKTVRQRFESIGENSLKRSDVVSAAGPNLSGGLDSFDRVVAV</sequence>
<name>A0AAW2K8Z4_SESRA</name>
<gene>
    <name evidence="3" type="ORF">Sradi_6199700</name>
</gene>
<feature type="domain" description="Tf2-1-like SH3-like" evidence="2">
    <location>
        <begin position="32"/>
        <end position="96"/>
    </location>
</feature>
<evidence type="ECO:0000259" key="2">
    <source>
        <dbReference type="Pfam" id="PF24626"/>
    </source>
</evidence>
<evidence type="ECO:0000313" key="3">
    <source>
        <dbReference type="EMBL" id="KAL0303316.1"/>
    </source>
</evidence>
<reference evidence="3" key="1">
    <citation type="submission" date="2020-06" db="EMBL/GenBank/DDBJ databases">
        <authorList>
            <person name="Li T."/>
            <person name="Hu X."/>
            <person name="Zhang T."/>
            <person name="Song X."/>
            <person name="Zhang H."/>
            <person name="Dai N."/>
            <person name="Sheng W."/>
            <person name="Hou X."/>
            <person name="Wei L."/>
        </authorList>
    </citation>
    <scope>NUCLEOTIDE SEQUENCE</scope>
    <source>
        <strain evidence="3">G02</strain>
        <tissue evidence="3">Leaf</tissue>
    </source>
</reference>
<dbReference type="PANTHER" id="PTHR46148:SF52">
    <property type="entry name" value="OS04G0603800 PROTEIN"/>
    <property type="match status" value="1"/>
</dbReference>
<dbReference type="InterPro" id="IPR023780">
    <property type="entry name" value="Chromo_domain"/>
</dbReference>
<reference evidence="3" key="2">
    <citation type="journal article" date="2024" name="Plant">
        <title>Genomic evolution and insights into agronomic trait innovations of Sesamum species.</title>
        <authorList>
            <person name="Miao H."/>
            <person name="Wang L."/>
            <person name="Qu L."/>
            <person name="Liu H."/>
            <person name="Sun Y."/>
            <person name="Le M."/>
            <person name="Wang Q."/>
            <person name="Wei S."/>
            <person name="Zheng Y."/>
            <person name="Lin W."/>
            <person name="Duan Y."/>
            <person name="Cao H."/>
            <person name="Xiong S."/>
            <person name="Wang X."/>
            <person name="Wei L."/>
            <person name="Li C."/>
            <person name="Ma Q."/>
            <person name="Ju M."/>
            <person name="Zhao R."/>
            <person name="Li G."/>
            <person name="Mu C."/>
            <person name="Tian Q."/>
            <person name="Mei H."/>
            <person name="Zhang T."/>
            <person name="Gao T."/>
            <person name="Zhang H."/>
        </authorList>
    </citation>
    <scope>NUCLEOTIDE SEQUENCE</scope>
    <source>
        <strain evidence="3">G02</strain>
    </source>
</reference>